<comment type="similarity">
    <text evidence="1">Belongs to the prokaryotic/mitochondrial release factor family.</text>
</comment>
<dbReference type="PROSITE" id="PS00745">
    <property type="entry name" value="RF_PROK_I"/>
    <property type="match status" value="1"/>
</dbReference>
<keyword evidence="2" id="KW-0812">Transmembrane</keyword>
<dbReference type="Gene3D" id="3.30.70.1660">
    <property type="match status" value="1"/>
</dbReference>
<organism evidence="4 5">
    <name type="scientific">Haliangium ochraceum (strain DSM 14365 / JCM 11303 / SMP-2)</name>
    <dbReference type="NCBI Taxonomy" id="502025"/>
    <lineage>
        <taxon>Bacteria</taxon>
        <taxon>Pseudomonadati</taxon>
        <taxon>Myxococcota</taxon>
        <taxon>Polyangia</taxon>
        <taxon>Haliangiales</taxon>
        <taxon>Kofleriaceae</taxon>
        <taxon>Haliangium</taxon>
    </lineage>
</organism>
<dbReference type="PANTHER" id="PTHR43804">
    <property type="entry name" value="LD18447P"/>
    <property type="match status" value="1"/>
</dbReference>
<dbReference type="RefSeq" id="WP_012828395.1">
    <property type="nucleotide sequence ID" value="NC_013440.1"/>
</dbReference>
<feature type="domain" description="Prokaryotic-type class I peptide chain release factors" evidence="3">
    <location>
        <begin position="103"/>
        <end position="119"/>
    </location>
</feature>
<evidence type="ECO:0000313" key="5">
    <source>
        <dbReference type="Proteomes" id="UP000001880"/>
    </source>
</evidence>
<protein>
    <submittedName>
        <fullName evidence="4">Class I peptide chain release factor</fullName>
    </submittedName>
</protein>
<dbReference type="eggNOG" id="COG1186">
    <property type="taxonomic scope" value="Bacteria"/>
</dbReference>
<dbReference type="STRING" id="502025.Hoch_3293"/>
<dbReference type="AlphaFoldDB" id="D0LTV1"/>
<keyword evidence="5" id="KW-1185">Reference proteome</keyword>
<dbReference type="InterPro" id="IPR045853">
    <property type="entry name" value="Pep_chain_release_fac_I_sf"/>
</dbReference>
<keyword evidence="2" id="KW-0472">Membrane</keyword>
<dbReference type="Pfam" id="PF00472">
    <property type="entry name" value="RF-1"/>
    <property type="match status" value="1"/>
</dbReference>
<dbReference type="Proteomes" id="UP000001880">
    <property type="component" value="Chromosome"/>
</dbReference>
<dbReference type="InterPro" id="IPR050057">
    <property type="entry name" value="Prokaryotic/Mito_RF"/>
</dbReference>
<dbReference type="HOGENOM" id="CLU_036856_4_0_7"/>
<name>D0LTV1_HALO1</name>
<evidence type="ECO:0000259" key="3">
    <source>
        <dbReference type="PROSITE" id="PS00745"/>
    </source>
</evidence>
<reference evidence="4 5" key="1">
    <citation type="journal article" date="2010" name="Stand. Genomic Sci.">
        <title>Complete genome sequence of Haliangium ochraceum type strain (SMP-2).</title>
        <authorList>
            <consortium name="US DOE Joint Genome Institute (JGI-PGF)"/>
            <person name="Ivanova N."/>
            <person name="Daum C."/>
            <person name="Lang E."/>
            <person name="Abt B."/>
            <person name="Kopitz M."/>
            <person name="Saunders E."/>
            <person name="Lapidus A."/>
            <person name="Lucas S."/>
            <person name="Glavina Del Rio T."/>
            <person name="Nolan M."/>
            <person name="Tice H."/>
            <person name="Copeland A."/>
            <person name="Cheng J.F."/>
            <person name="Chen F."/>
            <person name="Bruce D."/>
            <person name="Goodwin L."/>
            <person name="Pitluck S."/>
            <person name="Mavromatis K."/>
            <person name="Pati A."/>
            <person name="Mikhailova N."/>
            <person name="Chen A."/>
            <person name="Palaniappan K."/>
            <person name="Land M."/>
            <person name="Hauser L."/>
            <person name="Chang Y.J."/>
            <person name="Jeffries C.D."/>
            <person name="Detter J.C."/>
            <person name="Brettin T."/>
            <person name="Rohde M."/>
            <person name="Goker M."/>
            <person name="Bristow J."/>
            <person name="Markowitz V."/>
            <person name="Eisen J.A."/>
            <person name="Hugenholtz P."/>
            <person name="Kyrpides N.C."/>
            <person name="Klenk H.P."/>
        </authorList>
    </citation>
    <scope>NUCLEOTIDE SEQUENCE [LARGE SCALE GENOMIC DNA]</scope>
    <source>
        <strain evidence="5">DSM 14365 / CIP 107738 / JCM 11303 / AJ 13395 / SMP-2</strain>
    </source>
</reference>
<accession>D0LTV1</accession>
<dbReference type="EMBL" id="CP001804">
    <property type="protein sequence ID" value="ACY15795.1"/>
    <property type="molecule type" value="Genomic_DNA"/>
</dbReference>
<feature type="transmembrane region" description="Helical" evidence="2">
    <location>
        <begin position="38"/>
        <end position="61"/>
    </location>
</feature>
<evidence type="ECO:0000256" key="2">
    <source>
        <dbReference type="SAM" id="Phobius"/>
    </source>
</evidence>
<dbReference type="InterPro" id="IPR000352">
    <property type="entry name" value="Pep_chain_release_fac_I"/>
</dbReference>
<dbReference type="GO" id="GO:0003747">
    <property type="term" value="F:translation release factor activity"/>
    <property type="evidence" value="ECO:0007669"/>
    <property type="project" value="InterPro"/>
</dbReference>
<sequence length="196" mass="21475">MREFVALLAEELQTRCRAAGLRIGAVSTHGNDESPRSVAFTVSGAVSAALAGFVGTHVLVARSSRRGRRARKRWFAGVSIHAQQAATAVAEIRPDEVEVTASRAGGPGGQHVNTTDSAVRVRHKASGISVRVAGERSQHRNRSVALTRLRELLGEREQRERAERAKRRRRAHYQLERGGAVREWHLDERGAGLRPA</sequence>
<keyword evidence="2" id="KW-1133">Transmembrane helix</keyword>
<dbReference type="KEGG" id="hoh:Hoch_3293"/>
<dbReference type="SUPFAM" id="SSF75620">
    <property type="entry name" value="Release factor"/>
    <property type="match status" value="1"/>
</dbReference>
<dbReference type="Gene3D" id="3.30.160.20">
    <property type="match status" value="1"/>
</dbReference>
<dbReference type="PANTHER" id="PTHR43804:SF9">
    <property type="entry name" value="PEPTIDE CHAIN RELEASE FACTOR HOMOLOG-RELATED"/>
    <property type="match status" value="1"/>
</dbReference>
<proteinExistence type="inferred from homology"/>
<evidence type="ECO:0000256" key="1">
    <source>
        <dbReference type="ARBA" id="ARBA00010835"/>
    </source>
</evidence>
<dbReference type="OrthoDB" id="9815709at2"/>
<evidence type="ECO:0000313" key="4">
    <source>
        <dbReference type="EMBL" id="ACY15795.1"/>
    </source>
</evidence>
<gene>
    <name evidence="4" type="ordered locus">Hoch_3293</name>
</gene>